<dbReference type="EMBL" id="BOMG01000111">
    <property type="protein sequence ID" value="GID60641.1"/>
    <property type="molecule type" value="Genomic_DNA"/>
</dbReference>
<name>A0ABQ3XQ57_9ACTN</name>
<protein>
    <submittedName>
        <fullName evidence="1">Uncharacterized protein</fullName>
    </submittedName>
</protein>
<evidence type="ECO:0000313" key="2">
    <source>
        <dbReference type="Proteomes" id="UP000612282"/>
    </source>
</evidence>
<dbReference type="Proteomes" id="UP000612282">
    <property type="component" value="Unassembled WGS sequence"/>
</dbReference>
<gene>
    <name evidence="1" type="ORF">Aco03nite_090450</name>
</gene>
<reference evidence="1 2" key="1">
    <citation type="submission" date="2021-01" db="EMBL/GenBank/DDBJ databases">
        <title>Whole genome shotgun sequence of Actinoplanes couchii NBRC 106145.</title>
        <authorList>
            <person name="Komaki H."/>
            <person name="Tamura T."/>
        </authorList>
    </citation>
    <scope>NUCLEOTIDE SEQUENCE [LARGE SCALE GENOMIC DNA]</scope>
    <source>
        <strain evidence="1 2">NBRC 106145</strain>
    </source>
</reference>
<organism evidence="1 2">
    <name type="scientific">Actinoplanes couchii</name>
    <dbReference type="NCBI Taxonomy" id="403638"/>
    <lineage>
        <taxon>Bacteria</taxon>
        <taxon>Bacillati</taxon>
        <taxon>Actinomycetota</taxon>
        <taxon>Actinomycetes</taxon>
        <taxon>Micromonosporales</taxon>
        <taxon>Micromonosporaceae</taxon>
        <taxon>Actinoplanes</taxon>
    </lineage>
</organism>
<evidence type="ECO:0000313" key="1">
    <source>
        <dbReference type="EMBL" id="GID60641.1"/>
    </source>
</evidence>
<keyword evidence="2" id="KW-1185">Reference proteome</keyword>
<proteinExistence type="predicted"/>
<dbReference type="RefSeq" id="WP_203807850.1">
    <property type="nucleotide sequence ID" value="NZ_BAAAQE010000074.1"/>
</dbReference>
<sequence>MELSAGDIFMAERLADLMSNYDYACIDGSTVIELAASLRDFLLSKGVQTSPAGAERYVREAGVVPLNP</sequence>
<accession>A0ABQ3XQ57</accession>
<comment type="caution">
    <text evidence="1">The sequence shown here is derived from an EMBL/GenBank/DDBJ whole genome shotgun (WGS) entry which is preliminary data.</text>
</comment>